<sequence>MTGETGGLPKDKGQAGRLSLRFDSDPEKNAPVRQVRVRALPNREGDDARMLLLEARVGTSTVRLHLTAGEAAELMFEIGFALEEAARAANGQPLRRPV</sequence>
<dbReference type="RefSeq" id="WP_048577803.1">
    <property type="nucleotide sequence ID" value="NZ_JABBFV010000005.1"/>
</dbReference>
<organism evidence="2 3">
    <name type="scientific">Sphingobium psychrophilum</name>
    <dbReference type="NCBI Taxonomy" id="2728834"/>
    <lineage>
        <taxon>Bacteria</taxon>
        <taxon>Pseudomonadati</taxon>
        <taxon>Pseudomonadota</taxon>
        <taxon>Alphaproteobacteria</taxon>
        <taxon>Sphingomonadales</taxon>
        <taxon>Sphingomonadaceae</taxon>
        <taxon>Sphingobium</taxon>
    </lineage>
</organism>
<accession>A0A7X9WUM0</accession>
<keyword evidence="3" id="KW-1185">Reference proteome</keyword>
<feature type="region of interest" description="Disordered" evidence="1">
    <location>
        <begin position="1"/>
        <end position="29"/>
    </location>
</feature>
<evidence type="ECO:0000313" key="3">
    <source>
        <dbReference type="Proteomes" id="UP000519023"/>
    </source>
</evidence>
<evidence type="ECO:0000313" key="2">
    <source>
        <dbReference type="EMBL" id="NML10215.1"/>
    </source>
</evidence>
<feature type="compositionally biased region" description="Basic and acidic residues" evidence="1">
    <location>
        <begin position="9"/>
        <end position="29"/>
    </location>
</feature>
<name>A0A7X9WUM0_9SPHN</name>
<dbReference type="EMBL" id="JABBFV010000005">
    <property type="protein sequence ID" value="NML10215.1"/>
    <property type="molecule type" value="Genomic_DNA"/>
</dbReference>
<protein>
    <submittedName>
        <fullName evidence="2">Uncharacterized protein</fullName>
    </submittedName>
</protein>
<proteinExistence type="predicted"/>
<dbReference type="AlphaFoldDB" id="A0A7X9WUM0"/>
<dbReference type="Proteomes" id="UP000519023">
    <property type="component" value="Unassembled WGS sequence"/>
</dbReference>
<reference evidence="2 3" key="1">
    <citation type="submission" date="2020-04" db="EMBL/GenBank/DDBJ databases">
        <title>Sphingobium sp. AR-3-1 isolated from Arctic soil.</title>
        <authorList>
            <person name="Dahal R.H."/>
            <person name="Chaudhary D.K."/>
        </authorList>
    </citation>
    <scope>NUCLEOTIDE SEQUENCE [LARGE SCALE GENOMIC DNA]</scope>
    <source>
        <strain evidence="2 3">AR-3-1</strain>
    </source>
</reference>
<gene>
    <name evidence="2" type="ORF">HHL08_08620</name>
</gene>
<comment type="caution">
    <text evidence="2">The sequence shown here is derived from an EMBL/GenBank/DDBJ whole genome shotgun (WGS) entry which is preliminary data.</text>
</comment>
<evidence type="ECO:0000256" key="1">
    <source>
        <dbReference type="SAM" id="MobiDB-lite"/>
    </source>
</evidence>